<evidence type="ECO:0000256" key="2">
    <source>
        <dbReference type="ARBA" id="ARBA00022771"/>
    </source>
</evidence>
<evidence type="ECO:0000256" key="1">
    <source>
        <dbReference type="ARBA" id="ARBA00022723"/>
    </source>
</evidence>
<keyword evidence="1" id="KW-0479">Metal-binding</keyword>
<evidence type="ECO:0000313" key="7">
    <source>
        <dbReference type="Proteomes" id="UP001530400"/>
    </source>
</evidence>
<dbReference type="PROSITE" id="PS01360">
    <property type="entry name" value="ZF_MYND_1"/>
    <property type="match status" value="1"/>
</dbReference>
<dbReference type="InterPro" id="IPR002893">
    <property type="entry name" value="Znf_MYND"/>
</dbReference>
<protein>
    <recommendedName>
        <fullName evidence="5">MYND-type domain-containing protein</fullName>
    </recommendedName>
</protein>
<dbReference type="Gene3D" id="6.10.140.2220">
    <property type="match status" value="1"/>
</dbReference>
<comment type="caution">
    <text evidence="6">The sequence shown here is derived from an EMBL/GenBank/DDBJ whole genome shotgun (WGS) entry which is preliminary data.</text>
</comment>
<organism evidence="6 7">
    <name type="scientific">Cyclotella atomus</name>
    <dbReference type="NCBI Taxonomy" id="382360"/>
    <lineage>
        <taxon>Eukaryota</taxon>
        <taxon>Sar</taxon>
        <taxon>Stramenopiles</taxon>
        <taxon>Ochrophyta</taxon>
        <taxon>Bacillariophyta</taxon>
        <taxon>Coscinodiscophyceae</taxon>
        <taxon>Thalassiosirophycidae</taxon>
        <taxon>Stephanodiscales</taxon>
        <taxon>Stephanodiscaceae</taxon>
        <taxon>Cyclotella</taxon>
    </lineage>
</organism>
<evidence type="ECO:0000313" key="6">
    <source>
        <dbReference type="EMBL" id="KAL3781739.1"/>
    </source>
</evidence>
<dbReference type="AlphaFoldDB" id="A0ABD3P2F6"/>
<dbReference type="Proteomes" id="UP001530400">
    <property type="component" value="Unassembled WGS sequence"/>
</dbReference>
<keyword evidence="7" id="KW-1185">Reference proteome</keyword>
<evidence type="ECO:0000259" key="5">
    <source>
        <dbReference type="PROSITE" id="PS50865"/>
    </source>
</evidence>
<accession>A0ABD3P2F6</accession>
<dbReference type="Pfam" id="PF01753">
    <property type="entry name" value="zf-MYND"/>
    <property type="match status" value="1"/>
</dbReference>
<dbReference type="SUPFAM" id="SSF144232">
    <property type="entry name" value="HIT/MYND zinc finger-like"/>
    <property type="match status" value="1"/>
</dbReference>
<keyword evidence="2 4" id="KW-0863">Zinc-finger</keyword>
<evidence type="ECO:0000256" key="4">
    <source>
        <dbReference type="PROSITE-ProRule" id="PRU00134"/>
    </source>
</evidence>
<dbReference type="EMBL" id="JALLPJ020000832">
    <property type="protein sequence ID" value="KAL3781739.1"/>
    <property type="molecule type" value="Genomic_DNA"/>
</dbReference>
<keyword evidence="3" id="KW-0862">Zinc</keyword>
<name>A0ABD3P2F6_9STRA</name>
<proteinExistence type="predicted"/>
<dbReference type="PROSITE" id="PS50865">
    <property type="entry name" value="ZF_MYND_2"/>
    <property type="match status" value="1"/>
</dbReference>
<sequence>MLSHVLEMYSVDGGQSFQDFVQSIDFEALLKTDDHFVLVGRDPFYAARHFSSRANCSCIPQQLGCGHGFPNPDSGDWIYLFMKAYDDLFWQKQRNSGPPFEENDEIAEKLDRMGLSHLWNSEDKRKKIISHLLSFGTELTIAKQYKNALVVAAGIKCLEKKKSMCRSYDEARPQNSMESFHSWAVAESEETRFVMDFSADPERHVTKFFSSRIPCSCLNEQYQELKSGRERGVCCNCLVNLEKRQLMTCQQCGSYDYCGKACQRAHWPTHKGLCLTVAQMKAALL</sequence>
<feature type="domain" description="MYND-type" evidence="5">
    <location>
        <begin position="234"/>
        <end position="274"/>
    </location>
</feature>
<gene>
    <name evidence="6" type="ORF">ACHAWO_002941</name>
</gene>
<reference evidence="6 7" key="1">
    <citation type="submission" date="2024-10" db="EMBL/GenBank/DDBJ databases">
        <title>Updated reference genomes for cyclostephanoid diatoms.</title>
        <authorList>
            <person name="Roberts W.R."/>
            <person name="Alverson A.J."/>
        </authorList>
    </citation>
    <scope>NUCLEOTIDE SEQUENCE [LARGE SCALE GENOMIC DNA]</scope>
    <source>
        <strain evidence="6 7">AJA010-31</strain>
    </source>
</reference>
<dbReference type="GO" id="GO:0008270">
    <property type="term" value="F:zinc ion binding"/>
    <property type="evidence" value="ECO:0007669"/>
    <property type="project" value="UniProtKB-KW"/>
</dbReference>
<evidence type="ECO:0000256" key="3">
    <source>
        <dbReference type="ARBA" id="ARBA00022833"/>
    </source>
</evidence>